<evidence type="ECO:0000313" key="3">
    <source>
        <dbReference type="Proteomes" id="UP000279275"/>
    </source>
</evidence>
<dbReference type="Proteomes" id="UP000279275">
    <property type="component" value="Unassembled WGS sequence"/>
</dbReference>
<dbReference type="AlphaFoldDB" id="A0A3M2L5M5"/>
<dbReference type="Pfam" id="PF18007">
    <property type="entry name" value="Rv3651-like_N"/>
    <property type="match status" value="1"/>
</dbReference>
<organism evidence="2 3">
    <name type="scientific">Nocardia stercoris</name>
    <dbReference type="NCBI Taxonomy" id="2483361"/>
    <lineage>
        <taxon>Bacteria</taxon>
        <taxon>Bacillati</taxon>
        <taxon>Actinomycetota</taxon>
        <taxon>Actinomycetes</taxon>
        <taxon>Mycobacteriales</taxon>
        <taxon>Nocardiaceae</taxon>
        <taxon>Nocardia</taxon>
    </lineage>
</organism>
<dbReference type="EMBL" id="RFFH01000004">
    <property type="protein sequence ID" value="RMI32959.1"/>
    <property type="molecule type" value="Genomic_DNA"/>
</dbReference>
<accession>A0A3M2L5M5</accession>
<gene>
    <name evidence="2" type="ORF">EBN03_13730</name>
</gene>
<reference evidence="2 3" key="1">
    <citation type="submission" date="2018-10" db="EMBL/GenBank/DDBJ databases">
        <title>Isolation from cow dung.</title>
        <authorList>
            <person name="Ling L."/>
        </authorList>
    </citation>
    <scope>NUCLEOTIDE SEQUENCE [LARGE SCALE GENOMIC DNA]</scope>
    <source>
        <strain evidence="2 3">NEAU-LL90</strain>
    </source>
</reference>
<proteinExistence type="predicted"/>
<sequence length="322" mass="35106">MSVVSVGVAARDFAGWQRVLQRQLAKTPALYDGTSTATIAELLSSVHQRAESIDRIIGTRSGPHRIVARPVFGPTADVHAVQLWLGPAAGGPPDPPAAVGAVWDLASQTMSVPVGSTRLPGIAVTDYSPRMSIAELFHRISAFDRHAEVLDLLYDPHPEDRISFDATVTDGPGRWRVSIRGRHGADGSRGAWCLIEDVTPAEMPAQWPGLEWVGLREAHRRAGTHLAIVQLEHANIAHWLTDPAPWIRWDHLNRPADVFHADDRGRLTELADSLRTVDTAGVTVRTLNDSGGHSPTAMVIYPYPGFSNRPLAIAQFLRVADR</sequence>
<keyword evidence="3" id="KW-1185">Reference proteome</keyword>
<evidence type="ECO:0000259" key="1">
    <source>
        <dbReference type="Pfam" id="PF18007"/>
    </source>
</evidence>
<evidence type="ECO:0000313" key="2">
    <source>
        <dbReference type="EMBL" id="RMI32959.1"/>
    </source>
</evidence>
<protein>
    <recommendedName>
        <fullName evidence="1">Rv3651-like N-terminal domain-containing protein</fullName>
    </recommendedName>
</protein>
<feature type="domain" description="Rv3651-like N-terminal" evidence="1">
    <location>
        <begin position="32"/>
        <end position="94"/>
    </location>
</feature>
<dbReference type="InterPro" id="IPR041458">
    <property type="entry name" value="Rv3651-like_N"/>
</dbReference>
<comment type="caution">
    <text evidence="2">The sequence shown here is derived from an EMBL/GenBank/DDBJ whole genome shotgun (WGS) entry which is preliminary data.</text>
</comment>
<name>A0A3M2L5M5_9NOCA</name>